<dbReference type="InterPro" id="IPR050330">
    <property type="entry name" value="Bact_OuterMem_StrucFunc"/>
</dbReference>
<reference evidence="6" key="1">
    <citation type="journal article" date="2020" name="mSystems">
        <title>Genome- and Community-Level Interaction Insights into Carbon Utilization and Element Cycling Functions of Hydrothermarchaeota in Hydrothermal Sediment.</title>
        <authorList>
            <person name="Zhou Z."/>
            <person name="Liu Y."/>
            <person name="Xu W."/>
            <person name="Pan J."/>
            <person name="Luo Z.H."/>
            <person name="Li M."/>
        </authorList>
    </citation>
    <scope>NUCLEOTIDE SEQUENCE [LARGE SCALE GENOMIC DNA]</scope>
    <source>
        <strain evidence="6">SpSt-34</strain>
    </source>
</reference>
<keyword evidence="2 4" id="KW-0472">Membrane</keyword>
<gene>
    <name evidence="6" type="ORF">ENQ77_06580</name>
</gene>
<dbReference type="InterPro" id="IPR006664">
    <property type="entry name" value="OMP_bac"/>
</dbReference>
<name>A0A7C2P3T0_UNCW3</name>
<comment type="subcellular location">
    <subcellularLocation>
        <location evidence="1">Cell outer membrane</location>
    </subcellularLocation>
</comment>
<dbReference type="AlphaFoldDB" id="A0A7C2P3T0"/>
<evidence type="ECO:0000256" key="4">
    <source>
        <dbReference type="PROSITE-ProRule" id="PRU00473"/>
    </source>
</evidence>
<dbReference type="PROSITE" id="PS51123">
    <property type="entry name" value="OMPA_2"/>
    <property type="match status" value="1"/>
</dbReference>
<dbReference type="PANTHER" id="PTHR30329:SF21">
    <property type="entry name" value="LIPOPROTEIN YIAD-RELATED"/>
    <property type="match status" value="1"/>
</dbReference>
<dbReference type="PROSITE" id="PS01068">
    <property type="entry name" value="OMPA_1"/>
    <property type="match status" value="1"/>
</dbReference>
<dbReference type="PRINTS" id="PR01021">
    <property type="entry name" value="OMPADOMAIN"/>
</dbReference>
<accession>A0A7C2P3T0</accession>
<protein>
    <recommendedName>
        <fullName evidence="5">OmpA-like domain-containing protein</fullName>
    </recommendedName>
</protein>
<dbReference type="InterPro" id="IPR006665">
    <property type="entry name" value="OmpA-like"/>
</dbReference>
<evidence type="ECO:0000259" key="5">
    <source>
        <dbReference type="PROSITE" id="PS51123"/>
    </source>
</evidence>
<evidence type="ECO:0000256" key="2">
    <source>
        <dbReference type="ARBA" id="ARBA00023136"/>
    </source>
</evidence>
<dbReference type="CDD" id="cd07185">
    <property type="entry name" value="OmpA_C-like"/>
    <property type="match status" value="1"/>
</dbReference>
<dbReference type="GO" id="GO:0009279">
    <property type="term" value="C:cell outer membrane"/>
    <property type="evidence" value="ECO:0007669"/>
    <property type="project" value="UniProtKB-SubCell"/>
</dbReference>
<proteinExistence type="predicted"/>
<organism evidence="6">
    <name type="scientific">candidate division WOR-3 bacterium</name>
    <dbReference type="NCBI Taxonomy" id="2052148"/>
    <lineage>
        <taxon>Bacteria</taxon>
        <taxon>Bacteria division WOR-3</taxon>
    </lineage>
</organism>
<dbReference type="Pfam" id="PF00691">
    <property type="entry name" value="OmpA"/>
    <property type="match status" value="1"/>
</dbReference>
<evidence type="ECO:0000256" key="3">
    <source>
        <dbReference type="ARBA" id="ARBA00023237"/>
    </source>
</evidence>
<dbReference type="SUPFAM" id="SSF103088">
    <property type="entry name" value="OmpA-like"/>
    <property type="match status" value="1"/>
</dbReference>
<dbReference type="InterPro" id="IPR006690">
    <property type="entry name" value="OMPA-like_CS"/>
</dbReference>
<dbReference type="PANTHER" id="PTHR30329">
    <property type="entry name" value="STATOR ELEMENT OF FLAGELLAR MOTOR COMPLEX"/>
    <property type="match status" value="1"/>
</dbReference>
<dbReference type="Gene3D" id="3.30.1330.60">
    <property type="entry name" value="OmpA-like domain"/>
    <property type="match status" value="1"/>
</dbReference>
<dbReference type="InterPro" id="IPR036737">
    <property type="entry name" value="OmpA-like_sf"/>
</dbReference>
<dbReference type="EMBL" id="DSOL01000188">
    <property type="protein sequence ID" value="HEN28296.1"/>
    <property type="molecule type" value="Genomic_DNA"/>
</dbReference>
<evidence type="ECO:0000256" key="1">
    <source>
        <dbReference type="ARBA" id="ARBA00004442"/>
    </source>
</evidence>
<sequence length="312" mass="35825">MRRRELFIFFISIILFISDFAFAQYENVKDHPALSRYRGSQIVHYDFKQFDEYYILLGPIRGSSDKDIEGAECKRLEGKVTRFLYEGPKDRSSFEVFKNYEIALKNAGYKILFQGKGREEIYGVYVFLEKKNKDHLGGWGDPDKGWYYLSASSPDEKIYISIFVLTSSNGPRAAVSIIEPKEMEVGLVTAEMMEESIKRTGKVALYTIYFDFDKADLKPESKPTIGEIAKLLKRNPKLKLYIVGHTDNVGSFDYNMDLSQRRAEAVVKELVEEHGISKDRLKPYGVGPLCPISSNLSEEGRSKNRRVELVEQ</sequence>
<comment type="caution">
    <text evidence="6">The sequence shown here is derived from an EMBL/GenBank/DDBJ whole genome shotgun (WGS) entry which is preliminary data.</text>
</comment>
<evidence type="ECO:0000313" key="6">
    <source>
        <dbReference type="EMBL" id="HEN28296.1"/>
    </source>
</evidence>
<feature type="domain" description="OmpA-like" evidence="5">
    <location>
        <begin position="197"/>
        <end position="312"/>
    </location>
</feature>
<keyword evidence="3" id="KW-0998">Cell outer membrane</keyword>